<comment type="caution">
    <text evidence="3">The sequence shown here is derived from an EMBL/GenBank/DDBJ whole genome shotgun (WGS) entry which is preliminary data.</text>
</comment>
<organism evidence="3 4">
    <name type="scientific">Flavobacterium oncorhynchi</name>
    <dbReference type="NCBI Taxonomy" id="728056"/>
    <lineage>
        <taxon>Bacteria</taxon>
        <taxon>Pseudomonadati</taxon>
        <taxon>Bacteroidota</taxon>
        <taxon>Flavobacteriia</taxon>
        <taxon>Flavobacteriales</taxon>
        <taxon>Flavobacteriaceae</taxon>
        <taxon>Flavobacterium</taxon>
    </lineage>
</organism>
<dbReference type="GO" id="GO:0005886">
    <property type="term" value="C:plasma membrane"/>
    <property type="evidence" value="ECO:0007669"/>
    <property type="project" value="UniProtKB-SubCell"/>
</dbReference>
<dbReference type="Pfam" id="PF02321">
    <property type="entry name" value="OEP"/>
    <property type="match status" value="2"/>
</dbReference>
<dbReference type="AlphaFoldDB" id="A0A226HZB9"/>
<dbReference type="RefSeq" id="WP_089054711.1">
    <property type="nucleotide sequence ID" value="NZ_MUHA01000019.1"/>
</dbReference>
<dbReference type="PROSITE" id="PS51257">
    <property type="entry name" value="PROKAR_LIPOPROTEIN"/>
    <property type="match status" value="1"/>
</dbReference>
<comment type="similarity">
    <text evidence="1 2">Belongs to the outer membrane factor (OMF) (TC 1.B.17) family.</text>
</comment>
<protein>
    <recommendedName>
        <fullName evidence="5">RND transporter</fullName>
    </recommendedName>
</protein>
<dbReference type="InterPro" id="IPR003423">
    <property type="entry name" value="OMP_efflux"/>
</dbReference>
<dbReference type="Gene3D" id="1.20.1600.10">
    <property type="entry name" value="Outer membrane efflux proteins (OEP)"/>
    <property type="match status" value="1"/>
</dbReference>
<evidence type="ECO:0000313" key="4">
    <source>
        <dbReference type="Proteomes" id="UP000198336"/>
    </source>
</evidence>
<sequence length="468" mass="51568">MTNSSNKYILMVITAALLSACSITKKYERPTTLSTDKLYRDQASADSTTIADMPWQSVFKDEKLNALIQKGLDQNLNLKNAIENIVQSRAVLRQSKLAYYPTLNVDANITRNKQSQAGLNFPPGININTLTTTHKLGLSSSWEIDVWGKLSSSKRAALASYLATDAAKQAIQTQLISDIANNYFLLLAYDKQLAITEATLASRIKNVETIKALKEGAIVTGAAVVQSEANQHAAEVLIPDLKQSIRETENAINILLGQAPGAIERGVLGTQIIPENIAVGMPSQLLHNRPDVRQAEFNFRVAFESTNLAKTYFYPSLTLTASTGFSNLELKDFFSNSIFYSIIGGLTQPIFNQGLNKMRLTNAQSQQLQAYNNFQQSLLNAGQEVSNALYAYEMAVEKEDSREKQIEALEKAVDFTQQLLEYSSATNYTDVLTSEQNLLAAQLSGVNDNLQKLQAVVNLYRSLGGGWK</sequence>
<comment type="subcellular location">
    <subcellularLocation>
        <location evidence="2">Cell membrane</location>
        <topology evidence="2">Lipid-anchor</topology>
    </subcellularLocation>
</comment>
<gene>
    <name evidence="3" type="ORF">B0A75_12975</name>
</gene>
<keyword evidence="2" id="KW-0449">Lipoprotein</keyword>
<name>A0A226HZB9_9FLAO</name>
<reference evidence="3 4" key="1">
    <citation type="submission" date="2016-11" db="EMBL/GenBank/DDBJ databases">
        <title>Whole genomes of Flavobacteriaceae.</title>
        <authorList>
            <person name="Stine C."/>
            <person name="Li C."/>
            <person name="Tadesse D."/>
        </authorList>
    </citation>
    <scope>NUCLEOTIDE SEQUENCE [LARGE SCALE GENOMIC DNA]</scope>
    <source>
        <strain evidence="3 4">CCUG 59446</strain>
    </source>
</reference>
<proteinExistence type="inferred from homology"/>
<evidence type="ECO:0008006" key="5">
    <source>
        <dbReference type="Google" id="ProtNLM"/>
    </source>
</evidence>
<dbReference type="InterPro" id="IPR010131">
    <property type="entry name" value="MdtP/NodT-like"/>
</dbReference>
<dbReference type="Gene3D" id="2.20.200.10">
    <property type="entry name" value="Outer membrane efflux proteins (OEP)"/>
    <property type="match status" value="1"/>
</dbReference>
<keyword evidence="2" id="KW-0812">Transmembrane</keyword>
<evidence type="ECO:0000256" key="1">
    <source>
        <dbReference type="ARBA" id="ARBA00007613"/>
    </source>
</evidence>
<keyword evidence="2" id="KW-0564">Palmitate</keyword>
<dbReference type="PANTHER" id="PTHR30203">
    <property type="entry name" value="OUTER MEMBRANE CATION EFFLUX PROTEIN"/>
    <property type="match status" value="1"/>
</dbReference>
<dbReference type="EMBL" id="MUHA01000019">
    <property type="protein sequence ID" value="OXA98841.1"/>
    <property type="molecule type" value="Genomic_DNA"/>
</dbReference>
<dbReference type="PANTHER" id="PTHR30203:SF33">
    <property type="entry name" value="BLR4455 PROTEIN"/>
    <property type="match status" value="1"/>
</dbReference>
<keyword evidence="2" id="KW-1134">Transmembrane beta strand</keyword>
<keyword evidence="4" id="KW-1185">Reference proteome</keyword>
<dbReference type="SUPFAM" id="SSF56954">
    <property type="entry name" value="Outer membrane efflux proteins (OEP)"/>
    <property type="match status" value="1"/>
</dbReference>
<dbReference type="NCBIfam" id="TIGR01845">
    <property type="entry name" value="outer_NodT"/>
    <property type="match status" value="1"/>
</dbReference>
<evidence type="ECO:0000256" key="2">
    <source>
        <dbReference type="RuleBase" id="RU362097"/>
    </source>
</evidence>
<keyword evidence="2" id="KW-0472">Membrane</keyword>
<accession>A0A226HZB9</accession>
<dbReference type="Proteomes" id="UP000198336">
    <property type="component" value="Unassembled WGS sequence"/>
</dbReference>
<evidence type="ECO:0000313" key="3">
    <source>
        <dbReference type="EMBL" id="OXA98841.1"/>
    </source>
</evidence>
<dbReference type="GO" id="GO:0015562">
    <property type="term" value="F:efflux transmembrane transporter activity"/>
    <property type="evidence" value="ECO:0007669"/>
    <property type="project" value="InterPro"/>
</dbReference>